<gene>
    <name evidence="1" type="ORF">MGYG_02531</name>
</gene>
<dbReference type="OrthoDB" id="1668230at2759"/>
<protein>
    <recommendedName>
        <fullName evidence="3">Protein kinase domain-containing protein</fullName>
    </recommendedName>
</protein>
<dbReference type="RefSeq" id="XP_003175001.1">
    <property type="nucleotide sequence ID" value="XM_003174953.1"/>
</dbReference>
<evidence type="ECO:0008006" key="3">
    <source>
        <dbReference type="Google" id="ProtNLM"/>
    </source>
</evidence>
<sequence>MDPKGQKAIALPNSLENTIDNIYKYDKPSKHNKHVTILSASPGLCYQPCLFIFWRPWLIGLSILWSPFSTLLHSLSRLFGLPDRKREKLNEDIEQCKTPAAAHPTVPSNYSKDTTTLIIPGLWMREVNPDLADDYFHPPANTKADNIYVSKGVLLDIGGTAYLERPPSGEVIKTPIPDPDPRCYRENCRDMRIEARVYKILGDHPQTCCIRMEYVSHGNLKEYMLQNEENVSHKLRLRWARQAAE</sequence>
<dbReference type="eggNOG" id="ENOG502SKV9">
    <property type="taxonomic scope" value="Eukaryota"/>
</dbReference>
<reference evidence="2" key="1">
    <citation type="journal article" date="2012" name="MBio">
        <title>Comparative genome analysis of Trichophyton rubrum and related dermatophytes reveals candidate genes involved in infection.</title>
        <authorList>
            <person name="Martinez D.A."/>
            <person name="Oliver B.G."/>
            <person name="Graeser Y."/>
            <person name="Goldberg J.M."/>
            <person name="Li W."/>
            <person name="Martinez-Rossi N.M."/>
            <person name="Monod M."/>
            <person name="Shelest E."/>
            <person name="Barton R.C."/>
            <person name="Birch E."/>
            <person name="Brakhage A.A."/>
            <person name="Chen Z."/>
            <person name="Gurr S.J."/>
            <person name="Heiman D."/>
            <person name="Heitman J."/>
            <person name="Kosti I."/>
            <person name="Rossi A."/>
            <person name="Saif S."/>
            <person name="Samalova M."/>
            <person name="Saunders C.W."/>
            <person name="Shea T."/>
            <person name="Summerbell R.C."/>
            <person name="Xu J."/>
            <person name="Young S."/>
            <person name="Zeng Q."/>
            <person name="Birren B.W."/>
            <person name="Cuomo C.A."/>
            <person name="White T.C."/>
        </authorList>
    </citation>
    <scope>NUCLEOTIDE SEQUENCE [LARGE SCALE GENOMIC DNA]</scope>
    <source>
        <strain evidence="2">ATCC MYA-4604 / CBS 118893</strain>
    </source>
</reference>
<dbReference type="SUPFAM" id="SSF56112">
    <property type="entry name" value="Protein kinase-like (PK-like)"/>
    <property type="match status" value="1"/>
</dbReference>
<dbReference type="HOGENOM" id="CLU_1133340_0_0_1"/>
<dbReference type="STRING" id="535722.E4UN04"/>
<dbReference type="AlphaFoldDB" id="E4UN04"/>
<dbReference type="VEuPathDB" id="FungiDB:MGYG_02531"/>
<organism evidence="2">
    <name type="scientific">Arthroderma gypseum (strain ATCC MYA-4604 / CBS 118893)</name>
    <name type="common">Microsporum gypseum</name>
    <dbReference type="NCBI Taxonomy" id="535722"/>
    <lineage>
        <taxon>Eukaryota</taxon>
        <taxon>Fungi</taxon>
        <taxon>Dikarya</taxon>
        <taxon>Ascomycota</taxon>
        <taxon>Pezizomycotina</taxon>
        <taxon>Eurotiomycetes</taxon>
        <taxon>Eurotiomycetidae</taxon>
        <taxon>Onygenales</taxon>
        <taxon>Arthrodermataceae</taxon>
        <taxon>Nannizzia</taxon>
    </lineage>
</organism>
<evidence type="ECO:0000313" key="1">
    <source>
        <dbReference type="EMBL" id="EFQ99518.1"/>
    </source>
</evidence>
<dbReference type="Proteomes" id="UP000002669">
    <property type="component" value="Unassembled WGS sequence"/>
</dbReference>
<dbReference type="InParanoid" id="E4UN04"/>
<dbReference type="EMBL" id="DS989823">
    <property type="protein sequence ID" value="EFQ99518.1"/>
    <property type="molecule type" value="Genomic_DNA"/>
</dbReference>
<accession>E4UN04</accession>
<dbReference type="GeneID" id="10030304"/>
<proteinExistence type="predicted"/>
<name>E4UN04_ARTGP</name>
<keyword evidence="2" id="KW-1185">Reference proteome</keyword>
<dbReference type="InterPro" id="IPR011009">
    <property type="entry name" value="Kinase-like_dom_sf"/>
</dbReference>
<evidence type="ECO:0000313" key="2">
    <source>
        <dbReference type="Proteomes" id="UP000002669"/>
    </source>
</evidence>